<keyword evidence="1" id="KW-0472">Membrane</keyword>
<dbReference type="AlphaFoldDB" id="U5W460"/>
<evidence type="ECO:0000313" key="3">
    <source>
        <dbReference type="Proteomes" id="UP000017746"/>
    </source>
</evidence>
<dbReference type="PATRIC" id="fig|1246995.3.peg.5735"/>
<dbReference type="EMBL" id="CP006272">
    <property type="protein sequence ID" value="AGZ43919.1"/>
    <property type="molecule type" value="Genomic_DNA"/>
</dbReference>
<keyword evidence="1" id="KW-0812">Transmembrane</keyword>
<dbReference type="RefSeq" id="WP_023560256.1">
    <property type="nucleotide sequence ID" value="NC_022657.1"/>
</dbReference>
<dbReference type="eggNOG" id="COG0308">
    <property type="taxonomic scope" value="Bacteria"/>
</dbReference>
<sequence>MIETPHRSRTGLFIGLAAAALVVVVGAGVAVGVVVGGKDDGPAATGPKTAVLGQDSTSVRVDKRELDTLANDRSTALVKGDLDDFLAPLDPAATTMITKERQLFANLKKIKFARAQYAPFDQVGRTADRFGRAVTVNLDVAFVHQIDGFDTDPVEEWYRWTVVKKDAKAPLVITAIGPAPADAVSNSESVMYPAPWDKWPDMQVVKTEHTLFLVDKPMLGKTRKYAPVAETAARRVLADWKASGVDAPVFDRFVSSLVPTRAQLGSLYQVIKGETTEAGRMMPMSTYGSDRRVGGTRSLFDAGSGFFSGGDTAEIFRHEYAHAAVEALNANDNPDAGIWGPERWIIEGFAEYVANRGRPTVGIRGPSAAKLVRSDFKGTLPAAVAWDVPDSAVMNYHYYLGHQAFRFMAKKYGSNKVFEFTATYYRGGQSLDEVFQKVLGTSRSAFESQWASFVRTDARNH</sequence>
<dbReference type="OrthoDB" id="4859011at2"/>
<feature type="transmembrane region" description="Helical" evidence="1">
    <location>
        <begin position="12"/>
        <end position="35"/>
    </location>
</feature>
<proteinExistence type="predicted"/>
<evidence type="ECO:0000313" key="2">
    <source>
        <dbReference type="EMBL" id="AGZ43919.1"/>
    </source>
</evidence>
<reference evidence="2 3" key="1">
    <citation type="journal article" date="2014" name="J. Biotechnol.">
        <title>Complete genome sequence of the actinobacterium Actinoplanes friuliensis HAG 010964, producer of the lipopeptide antibiotic friulimycin.</title>
        <authorList>
            <person name="Ruckert C."/>
            <person name="Szczepanowski R."/>
            <person name="Albersmeier A."/>
            <person name="Goesmann A."/>
            <person name="Fischer N."/>
            <person name="Steinkamper A."/>
            <person name="Puhler A."/>
            <person name="Biener R."/>
            <person name="Schwartz D."/>
            <person name="Kalinowski J."/>
        </authorList>
    </citation>
    <scope>NUCLEOTIDE SEQUENCE [LARGE SCALE GENOMIC DNA]</scope>
    <source>
        <strain evidence="2 3">DSM 7358</strain>
    </source>
</reference>
<protein>
    <submittedName>
        <fullName evidence="2">Uncharacterized protein</fullName>
    </submittedName>
</protein>
<accession>U5W460</accession>
<organism evidence="2 3">
    <name type="scientific">Actinoplanes friuliensis DSM 7358</name>
    <dbReference type="NCBI Taxonomy" id="1246995"/>
    <lineage>
        <taxon>Bacteria</taxon>
        <taxon>Bacillati</taxon>
        <taxon>Actinomycetota</taxon>
        <taxon>Actinomycetes</taxon>
        <taxon>Micromonosporales</taxon>
        <taxon>Micromonosporaceae</taxon>
        <taxon>Actinoplanes</taxon>
    </lineage>
</organism>
<evidence type="ECO:0000256" key="1">
    <source>
        <dbReference type="SAM" id="Phobius"/>
    </source>
</evidence>
<dbReference type="Proteomes" id="UP000017746">
    <property type="component" value="Chromosome"/>
</dbReference>
<keyword evidence="3" id="KW-1185">Reference proteome</keyword>
<keyword evidence="1" id="KW-1133">Transmembrane helix</keyword>
<dbReference type="HOGENOM" id="CLU_527634_0_0_11"/>
<gene>
    <name evidence="2" type="ORF">AFR_28290</name>
</gene>
<name>U5W460_9ACTN</name>
<dbReference type="KEGG" id="afs:AFR_28290"/>
<dbReference type="STRING" id="1246995.AFR_28290"/>